<evidence type="ECO:0000313" key="2">
    <source>
        <dbReference type="Proteomes" id="UP000245754"/>
    </source>
</evidence>
<proteinExistence type="predicted"/>
<dbReference type="Proteomes" id="UP000245754">
    <property type="component" value="Unassembled WGS sequence"/>
</dbReference>
<dbReference type="AlphaFoldDB" id="A0A316F2U4"/>
<name>A0A316F2U4_9BURK</name>
<sequence>MSTIVVRDLALSKDLDSSALATVRGGSSWLDRVGVGATGPLANVNININQSVQQLQQINVAALNNNGVIGSSLGRVKINVDPSQWGGNLAAV</sequence>
<dbReference type="OrthoDB" id="9007755at2"/>
<reference evidence="1 2" key="1">
    <citation type="submission" date="2018-05" db="EMBL/GenBank/DDBJ databases">
        <title>Genomic Encyclopedia of Type Strains, Phase IV (KMG-V): Genome sequencing to study the core and pangenomes of soil and plant-associated prokaryotes.</title>
        <authorList>
            <person name="Whitman W."/>
        </authorList>
    </citation>
    <scope>NUCLEOTIDE SEQUENCE [LARGE SCALE GENOMIC DNA]</scope>
    <source>
        <strain evidence="1 2">SLV-132</strain>
    </source>
</reference>
<dbReference type="RefSeq" id="WP_109581741.1">
    <property type="nucleotide sequence ID" value="NZ_JACBYU010000001.1"/>
</dbReference>
<keyword evidence="2" id="KW-1185">Reference proteome</keyword>
<protein>
    <submittedName>
        <fullName evidence="1">Uncharacterized protein</fullName>
    </submittedName>
</protein>
<organism evidence="1 2">
    <name type="scientific">Cupriavidus plantarum</name>
    <dbReference type="NCBI Taxonomy" id="942865"/>
    <lineage>
        <taxon>Bacteria</taxon>
        <taxon>Pseudomonadati</taxon>
        <taxon>Pseudomonadota</taxon>
        <taxon>Betaproteobacteria</taxon>
        <taxon>Burkholderiales</taxon>
        <taxon>Burkholderiaceae</taxon>
        <taxon>Cupriavidus</taxon>
    </lineage>
</organism>
<evidence type="ECO:0000313" key="1">
    <source>
        <dbReference type="EMBL" id="PWK38108.1"/>
    </source>
</evidence>
<accession>A0A316F2U4</accession>
<gene>
    <name evidence="1" type="ORF">C7419_1011998</name>
</gene>
<dbReference type="EMBL" id="QGGT01000001">
    <property type="protein sequence ID" value="PWK38108.1"/>
    <property type="molecule type" value="Genomic_DNA"/>
</dbReference>
<comment type="caution">
    <text evidence="1">The sequence shown here is derived from an EMBL/GenBank/DDBJ whole genome shotgun (WGS) entry which is preliminary data.</text>
</comment>